<accession>A0A845E269</accession>
<keyword evidence="3 4" id="KW-0472">Membrane</keyword>
<evidence type="ECO:0000256" key="4">
    <source>
        <dbReference type="PIRNR" id="PIRNR005690"/>
    </source>
</evidence>
<dbReference type="InterPro" id="IPR050768">
    <property type="entry name" value="UPF0353/GerABKA_families"/>
</dbReference>
<evidence type="ECO:0000313" key="7">
    <source>
        <dbReference type="Proteomes" id="UP000447393"/>
    </source>
</evidence>
<comment type="subcellular location">
    <subcellularLocation>
        <location evidence="4">Cell membrane</location>
    </subcellularLocation>
    <subcellularLocation>
        <location evidence="1">Membrane</location>
        <topology evidence="1">Multi-pass membrane protein</topology>
    </subcellularLocation>
</comment>
<feature type="transmembrane region" description="Helical" evidence="5">
    <location>
        <begin position="275"/>
        <end position="297"/>
    </location>
</feature>
<evidence type="ECO:0000256" key="3">
    <source>
        <dbReference type="ARBA" id="ARBA00023136"/>
    </source>
</evidence>
<feature type="transmembrane region" description="Helical" evidence="5">
    <location>
        <begin position="371"/>
        <end position="391"/>
    </location>
</feature>
<comment type="caution">
    <text evidence="6">The sequence shown here is derived from an EMBL/GenBank/DDBJ whole genome shotgun (WGS) entry which is preliminary data.</text>
</comment>
<sequence>MWGEHMDQTLNIDQILREKQKNHHVTIKKMELEDHPVHVIYIPAITDMKQVQDAILLPLQEWKHKENPLPHAFSAEPLLQLENKNDVDQYLLDGYTLLIEQQTVYAIDTAQFAYRSIQEPVSEMTLRGSRDGFIESLEQNIALLRVHLRTTDLKFEEFTIGTRSFTNVSIAYVDRTVNEELLKDVRARIQAVQEDYIPDGGVMEQLLEKNNYSLFPEIQETERPTKVASALVEGKVAVFVEGSPSVLLAPTTLNSLFQQADDYNFKWIPASLIRLMRFMAAFLSVMLPSVYISLISYHHGLIPTDLAISIAKTREGVPIPSFMEALIMQLTIETLREAGIRLPKPIGPAVSIVGAIVLGEAAVTAGIVSPLMVIVVSFAAICSFTIADYALSLALRTISFVMLFAAAFLGIYGLILAIFVVSIHLVHLQSFSVPYLEPFTPFYVKRWKDSLIRFKLKKGGGRIE</sequence>
<evidence type="ECO:0000256" key="1">
    <source>
        <dbReference type="ARBA" id="ARBA00004141"/>
    </source>
</evidence>
<organism evidence="6 7">
    <name type="scientific">Halobacillus litoralis</name>
    <dbReference type="NCBI Taxonomy" id="45668"/>
    <lineage>
        <taxon>Bacteria</taxon>
        <taxon>Bacillati</taxon>
        <taxon>Bacillota</taxon>
        <taxon>Bacilli</taxon>
        <taxon>Bacillales</taxon>
        <taxon>Bacillaceae</taxon>
        <taxon>Halobacillus</taxon>
    </lineage>
</organism>
<evidence type="ECO:0000256" key="2">
    <source>
        <dbReference type="ARBA" id="ARBA00005278"/>
    </source>
</evidence>
<dbReference type="AlphaFoldDB" id="A0A845E269"/>
<dbReference type="GO" id="GO:0009847">
    <property type="term" value="P:spore germination"/>
    <property type="evidence" value="ECO:0007669"/>
    <property type="project" value="UniProtKB-UniRule"/>
</dbReference>
<dbReference type="PIRSF" id="PIRSF005690">
    <property type="entry name" value="GerBA"/>
    <property type="match status" value="1"/>
</dbReference>
<protein>
    <submittedName>
        <fullName evidence="6">Spore germination protein</fullName>
    </submittedName>
</protein>
<evidence type="ECO:0000256" key="5">
    <source>
        <dbReference type="SAM" id="Phobius"/>
    </source>
</evidence>
<dbReference type="GO" id="GO:0005886">
    <property type="term" value="C:plasma membrane"/>
    <property type="evidence" value="ECO:0007669"/>
    <property type="project" value="UniProtKB-SubCell"/>
</dbReference>
<reference evidence="6 7" key="1">
    <citation type="submission" date="2019-11" db="EMBL/GenBank/DDBJ databases">
        <title>Genome sequences of 17 halophilic strains isolated from different environments.</title>
        <authorList>
            <person name="Furrow R.E."/>
        </authorList>
    </citation>
    <scope>NUCLEOTIDE SEQUENCE [LARGE SCALE GENOMIC DNA]</scope>
    <source>
        <strain evidence="6 7">22505_10_Sand</strain>
    </source>
</reference>
<dbReference type="PANTHER" id="PTHR22550:SF5">
    <property type="entry name" value="LEUCINE ZIPPER PROTEIN 4"/>
    <property type="match status" value="1"/>
</dbReference>
<dbReference type="Proteomes" id="UP000447393">
    <property type="component" value="Unassembled WGS sequence"/>
</dbReference>
<comment type="similarity">
    <text evidence="2 4">Belongs to the GerABKA family.</text>
</comment>
<evidence type="ECO:0000313" key="6">
    <source>
        <dbReference type="EMBL" id="MYL48359.1"/>
    </source>
</evidence>
<feature type="transmembrane region" description="Helical" evidence="5">
    <location>
        <begin position="403"/>
        <end position="426"/>
    </location>
</feature>
<gene>
    <name evidence="6" type="ORF">GLV98_02645</name>
</gene>
<dbReference type="Pfam" id="PF03323">
    <property type="entry name" value="GerA"/>
    <property type="match status" value="1"/>
</dbReference>
<dbReference type="EMBL" id="WMEZ01000001">
    <property type="protein sequence ID" value="MYL48359.1"/>
    <property type="molecule type" value="Genomic_DNA"/>
</dbReference>
<dbReference type="InterPro" id="IPR004995">
    <property type="entry name" value="Spore_Ger"/>
</dbReference>
<keyword evidence="5" id="KW-0812">Transmembrane</keyword>
<keyword evidence="5" id="KW-1133">Transmembrane helix</keyword>
<dbReference type="PANTHER" id="PTHR22550">
    <property type="entry name" value="SPORE GERMINATION PROTEIN"/>
    <property type="match status" value="1"/>
</dbReference>
<proteinExistence type="inferred from homology"/>
<feature type="transmembrane region" description="Helical" evidence="5">
    <location>
        <begin position="347"/>
        <end position="365"/>
    </location>
</feature>
<name>A0A845E269_9BACI</name>